<dbReference type="Proteomes" id="UP001157974">
    <property type="component" value="Unassembled WGS sequence"/>
</dbReference>
<accession>A0AAV8UZN6</accession>
<evidence type="ECO:0000313" key="1">
    <source>
        <dbReference type="EMBL" id="KAJ8908059.1"/>
    </source>
</evidence>
<keyword evidence="2" id="KW-1185">Reference proteome</keyword>
<gene>
    <name evidence="1" type="ORF">NDN08_008156</name>
</gene>
<name>A0AAV8UZN6_9RHOD</name>
<organism evidence="1 2">
    <name type="scientific">Rhodosorus marinus</name>
    <dbReference type="NCBI Taxonomy" id="101924"/>
    <lineage>
        <taxon>Eukaryota</taxon>
        <taxon>Rhodophyta</taxon>
        <taxon>Stylonematophyceae</taxon>
        <taxon>Stylonematales</taxon>
        <taxon>Stylonemataceae</taxon>
        <taxon>Rhodosorus</taxon>
    </lineage>
</organism>
<reference evidence="1 2" key="1">
    <citation type="journal article" date="2023" name="Nat. Commun.">
        <title>Origin of minicircular mitochondrial genomes in red algae.</title>
        <authorList>
            <person name="Lee Y."/>
            <person name="Cho C.H."/>
            <person name="Lee Y.M."/>
            <person name="Park S.I."/>
            <person name="Yang J.H."/>
            <person name="West J.A."/>
            <person name="Bhattacharya D."/>
            <person name="Yoon H.S."/>
        </authorList>
    </citation>
    <scope>NUCLEOTIDE SEQUENCE [LARGE SCALE GENOMIC DNA]</scope>
    <source>
        <strain evidence="1 2">CCMP1338</strain>
        <tissue evidence="1">Whole cell</tissue>
    </source>
</reference>
<protein>
    <submittedName>
        <fullName evidence="1">Uncharacterized protein</fullName>
    </submittedName>
</protein>
<comment type="caution">
    <text evidence="1">The sequence shown here is derived from an EMBL/GenBank/DDBJ whole genome shotgun (WGS) entry which is preliminary data.</text>
</comment>
<sequence length="1086" mass="118537">MDALACGHGHIERDAAFKLMSKILDRSPDIVTNDALRECFCMGSAAAADTAAEVLATCENHEFIQRLSEGLKPVIHVAPDSNLRAVALLAIEFAKKCGRGELALAMIESSYPAATEMLRAFSKALYQAAEVSRKQVQKLLKAVNEFLEAALIGDSDSMKAISAETRGLLFRVCEQDAMQLMLSVMSKLGPQAQHDLPTLVREMCRVVPDTSLRGVFMHAVDLSISFGESATCVALLEAVDLTALTAQVGAANSLFCLSSVVLQAGLKGELDDATRIVKFCTAILEDNLFLPELVTSSYAHAVAMCLSSSAGVRGHRIREARIAEFAAKASAKATSMDARVGSSESESLEGLFETIKSFCFDGSVLSVCLQLLTTARGKLASGALEARQWLRNFKAKLPQTKSSALLFADVVGTFLCGLLCFSPEISFEICDALPQLEMTSRLHLIPSLLHGFAQAHEGLIALEILKCIRRIAEDNYSSEIVVRSLSNLCEFRSKRLSRSALSEAALLELANLAAEKPSFGLKAMVSQVERMLNDWERVTPTLAAAAVSGAHVVIRYRPSRGTLFVPLLQKSMQAGEEYETAVATSLRALRSLCDEGILDAVKTIRIVFRRFELSWETLEPYPIPVRVAFVHFLGAGARAGFSKKGLALSARMAEFLRELLVREDQPKLVLEAAGEALSVFEERLALDFLGKTEEADEDSELLAKNKHEVYRWTCQVVKIAAKLGVRNKVASLITHLARSEWQNRARGDWSEMKILKMASSSLMRSRQADNGGGIEQRFRASANALPDSVIKALVQTAALLFDDDSPARAACDALVEAEALVPGLPWGELFIESARKSASRKTLSSCARASFCLVDELQQPLVAFWMSSLTTIDDEVADVLAVAVLANGKVGLIGQLLEHYGRRKRFRELFRLIVNHGEIGEQSLVRLVQLSLDVEVKLDSTDIPGLVSVIGKISPNQIAQFVNSSIWKTSILVGLINEQAMTKHPLQSTAKPVLLQIQKCGDTEGERKVLEAVLQSLQELPLSSDEDLDHIGSEIHDFGQLNPEWSRTITTGIAVARAKLWSVCRSVDDLQHIVLSRSVPSSSFLR</sequence>
<evidence type="ECO:0000313" key="2">
    <source>
        <dbReference type="Proteomes" id="UP001157974"/>
    </source>
</evidence>
<proteinExistence type="predicted"/>
<dbReference type="AlphaFoldDB" id="A0AAV8UZN6"/>
<dbReference type="EMBL" id="JAMWBK010000002">
    <property type="protein sequence ID" value="KAJ8908059.1"/>
    <property type="molecule type" value="Genomic_DNA"/>
</dbReference>